<dbReference type="Proteomes" id="UP000272238">
    <property type="component" value="Unassembled WGS sequence"/>
</dbReference>
<keyword evidence="2" id="KW-1185">Reference proteome</keyword>
<reference evidence="1 2" key="1">
    <citation type="journal article" date="2016" name="Antonie Van Leeuwenhoek">
        <title>Lysinibacillus endophyticus sp. nov., an indole-3-acetic acid producing endophytic bacterium isolated from corn root (Zea mays cv. Xinken-5).</title>
        <authorList>
            <person name="Yu J."/>
            <person name="Guan X."/>
            <person name="Liu C."/>
            <person name="Xiang W."/>
            <person name="Yu Z."/>
            <person name="Liu X."/>
            <person name="Wang G."/>
        </authorList>
    </citation>
    <scope>NUCLEOTIDE SEQUENCE [LARGE SCALE GENOMIC DNA]</scope>
    <source>
        <strain evidence="1 2">DSM 100506</strain>
    </source>
</reference>
<dbReference type="EMBL" id="RBZN01000047">
    <property type="protein sequence ID" value="RKQ14208.1"/>
    <property type="molecule type" value="Genomic_DNA"/>
</dbReference>
<evidence type="ECO:0000313" key="2">
    <source>
        <dbReference type="Proteomes" id="UP000272238"/>
    </source>
</evidence>
<accession>A0A494YWX7</accession>
<proteinExistence type="predicted"/>
<dbReference type="AlphaFoldDB" id="A0A494YWX7"/>
<sequence length="249" mass="29650">MKYFTKEWYELCQKTSFHFSLEEDQQAEKFSEDFFQQVYDKELQSWLDLQEEIHHHLVTNHGHTETFDREKEEANFLDSFLYNYEHIKKGLPENILNEIADLRVFALNKASHTVIDVVTKFCEENKRIVEDVGENFSKYYKDASKSFTPEIVENFAFHDCTVVKTVQNGSSLTIQFDTSGGFTAINEITFENMKILKQDSALYEAWWLYEEVYKIDDKYEFHVLLQNQYMELIDFIIEAEHVSFAQNKE</sequence>
<organism evidence="1 2">
    <name type="scientific">Ureibacillus endophyticus</name>
    <dbReference type="NCBI Taxonomy" id="1978490"/>
    <lineage>
        <taxon>Bacteria</taxon>
        <taxon>Bacillati</taxon>
        <taxon>Bacillota</taxon>
        <taxon>Bacilli</taxon>
        <taxon>Bacillales</taxon>
        <taxon>Caryophanaceae</taxon>
        <taxon>Ureibacillus</taxon>
    </lineage>
</organism>
<comment type="caution">
    <text evidence="1">The sequence shown here is derived from an EMBL/GenBank/DDBJ whole genome shotgun (WGS) entry which is preliminary data.</text>
</comment>
<dbReference type="Pfam" id="PF13315">
    <property type="entry name" value="DUF4085"/>
    <property type="match status" value="1"/>
</dbReference>
<protein>
    <submittedName>
        <fullName evidence="1">DUF4085 family protein</fullName>
    </submittedName>
</protein>
<dbReference type="OrthoDB" id="2563891at2"/>
<dbReference type="InterPro" id="IPR025144">
    <property type="entry name" value="DUF4085"/>
</dbReference>
<name>A0A494YWX7_9BACL</name>
<dbReference type="RefSeq" id="WP_121215530.1">
    <property type="nucleotide sequence ID" value="NZ_RBZN01000047.1"/>
</dbReference>
<evidence type="ECO:0000313" key="1">
    <source>
        <dbReference type="EMBL" id="RKQ14208.1"/>
    </source>
</evidence>
<gene>
    <name evidence="1" type="ORF">D8M03_14415</name>
</gene>